<organism evidence="2 3">
    <name type="scientific">Cyclotella atomus</name>
    <dbReference type="NCBI Taxonomy" id="382360"/>
    <lineage>
        <taxon>Eukaryota</taxon>
        <taxon>Sar</taxon>
        <taxon>Stramenopiles</taxon>
        <taxon>Ochrophyta</taxon>
        <taxon>Bacillariophyta</taxon>
        <taxon>Coscinodiscophyceae</taxon>
        <taxon>Thalassiosirophycidae</taxon>
        <taxon>Stephanodiscales</taxon>
        <taxon>Stephanodiscaceae</taxon>
        <taxon>Cyclotella</taxon>
    </lineage>
</organism>
<comment type="caution">
    <text evidence="2">The sequence shown here is derived from an EMBL/GenBank/DDBJ whole genome shotgun (WGS) entry which is preliminary data.</text>
</comment>
<dbReference type="AlphaFoldDB" id="A0ABD3NVZ9"/>
<name>A0ABD3NVZ9_9STRA</name>
<evidence type="ECO:0000256" key="1">
    <source>
        <dbReference type="SAM" id="MobiDB-lite"/>
    </source>
</evidence>
<evidence type="ECO:0000313" key="2">
    <source>
        <dbReference type="EMBL" id="KAL3779908.1"/>
    </source>
</evidence>
<protein>
    <submittedName>
        <fullName evidence="2">Uncharacterized protein</fullName>
    </submittedName>
</protein>
<keyword evidence="3" id="KW-1185">Reference proteome</keyword>
<reference evidence="2 3" key="1">
    <citation type="submission" date="2024-10" db="EMBL/GenBank/DDBJ databases">
        <title>Updated reference genomes for cyclostephanoid diatoms.</title>
        <authorList>
            <person name="Roberts W.R."/>
            <person name="Alverson A.J."/>
        </authorList>
    </citation>
    <scope>NUCLEOTIDE SEQUENCE [LARGE SCALE GENOMIC DNA]</scope>
    <source>
        <strain evidence="2 3">AJA010-31</strain>
    </source>
</reference>
<feature type="region of interest" description="Disordered" evidence="1">
    <location>
        <begin position="1"/>
        <end position="20"/>
    </location>
</feature>
<sequence>MPRVQANPPPLPSNLSERMQHTIDSKTGCCVYHPKVRLCEFVEDKQRWVFRRKTCFQCGARPGAVGGKNHMPGRAMKNPGNPKHYGDLDGSNRSLMSSRSSRSSRSSMSSSGS</sequence>
<dbReference type="Proteomes" id="UP001530400">
    <property type="component" value="Unassembled WGS sequence"/>
</dbReference>
<gene>
    <name evidence="2" type="ORF">ACHAWO_004484</name>
</gene>
<accession>A0ABD3NVZ9</accession>
<feature type="region of interest" description="Disordered" evidence="1">
    <location>
        <begin position="62"/>
        <end position="113"/>
    </location>
</feature>
<dbReference type="EMBL" id="JALLPJ020000913">
    <property type="protein sequence ID" value="KAL3779908.1"/>
    <property type="molecule type" value="Genomic_DNA"/>
</dbReference>
<proteinExistence type="predicted"/>
<evidence type="ECO:0000313" key="3">
    <source>
        <dbReference type="Proteomes" id="UP001530400"/>
    </source>
</evidence>
<feature type="compositionally biased region" description="Low complexity" evidence="1">
    <location>
        <begin position="91"/>
        <end position="113"/>
    </location>
</feature>